<dbReference type="AlphaFoldDB" id="A0A0F9J9W2"/>
<proteinExistence type="predicted"/>
<sequence>MTKWYLISEEDTELIQAGLTRVKEASHRGSFVGTVVDDILHSLGSGLHTTEAVPEDFRNE</sequence>
<evidence type="ECO:0000313" key="1">
    <source>
        <dbReference type="EMBL" id="KKM02631.1"/>
    </source>
</evidence>
<protein>
    <submittedName>
        <fullName evidence="1">Uncharacterized protein</fullName>
    </submittedName>
</protein>
<comment type="caution">
    <text evidence="1">The sequence shown here is derived from an EMBL/GenBank/DDBJ whole genome shotgun (WGS) entry which is preliminary data.</text>
</comment>
<dbReference type="EMBL" id="LAZR01016879">
    <property type="protein sequence ID" value="KKM02631.1"/>
    <property type="molecule type" value="Genomic_DNA"/>
</dbReference>
<name>A0A0F9J9W2_9ZZZZ</name>
<accession>A0A0F9J9W2</accession>
<reference evidence="1" key="1">
    <citation type="journal article" date="2015" name="Nature">
        <title>Complex archaea that bridge the gap between prokaryotes and eukaryotes.</title>
        <authorList>
            <person name="Spang A."/>
            <person name="Saw J.H."/>
            <person name="Jorgensen S.L."/>
            <person name="Zaremba-Niedzwiedzka K."/>
            <person name="Martijn J."/>
            <person name="Lind A.E."/>
            <person name="van Eijk R."/>
            <person name="Schleper C."/>
            <person name="Guy L."/>
            <person name="Ettema T.J."/>
        </authorList>
    </citation>
    <scope>NUCLEOTIDE SEQUENCE</scope>
</reference>
<gene>
    <name evidence="1" type="ORF">LCGC14_1782530</name>
</gene>
<organism evidence="1">
    <name type="scientific">marine sediment metagenome</name>
    <dbReference type="NCBI Taxonomy" id="412755"/>
    <lineage>
        <taxon>unclassified sequences</taxon>
        <taxon>metagenomes</taxon>
        <taxon>ecological metagenomes</taxon>
    </lineage>
</organism>